<dbReference type="Proteomes" id="UP000595703">
    <property type="component" value="Chromosome"/>
</dbReference>
<evidence type="ECO:0000313" key="3">
    <source>
        <dbReference type="EMBL" id="BBA96991.1"/>
    </source>
</evidence>
<evidence type="ECO:0000313" key="4">
    <source>
        <dbReference type="Proteomes" id="UP000595703"/>
    </source>
</evidence>
<feature type="region of interest" description="Disordered" evidence="2">
    <location>
        <begin position="1"/>
        <end position="44"/>
    </location>
</feature>
<organism evidence="3 4">
    <name type="scientific">Actinacidiphila reveromycinica</name>
    <dbReference type="NCBI Taxonomy" id="659352"/>
    <lineage>
        <taxon>Bacteria</taxon>
        <taxon>Bacillati</taxon>
        <taxon>Actinomycetota</taxon>
        <taxon>Actinomycetes</taxon>
        <taxon>Kitasatosporales</taxon>
        <taxon>Streptomycetaceae</taxon>
        <taxon>Actinacidiphila</taxon>
    </lineage>
</organism>
<dbReference type="KEGG" id="arev:RVR_2537"/>
<dbReference type="AlphaFoldDB" id="A0A7U3UQU0"/>
<dbReference type="InterPro" id="IPR005531">
    <property type="entry name" value="Asp23"/>
</dbReference>
<comment type="similarity">
    <text evidence="1">Belongs to the asp23 family.</text>
</comment>
<protein>
    <recommendedName>
        <fullName evidence="5">Asp23/Gls24 family envelope stress response protein</fullName>
    </recommendedName>
</protein>
<name>A0A7U3UQU0_9ACTN</name>
<keyword evidence="4" id="KW-1185">Reference proteome</keyword>
<sequence>MRVHSDKEPAFRQRAVEREGACPMTTAENSVKTGPGRHKDTAGKTTIADSVVATIAGIATREVEGVHAMGGGATRAVGAVRDRVSRSDDHTRGVKVEVGEEQAAIDLDVVVGYGTHIAETASDIRGSVTSAVELMTGLEVVEINVNVRDVHVPGEESDEDEDSGRVR</sequence>
<reference evidence="3 4" key="1">
    <citation type="journal article" date="2010" name="J. Bacteriol.">
        <title>Biochemical characterization of a novel indole prenyltransferase from Streptomyces sp. SN-593.</title>
        <authorList>
            <person name="Takahashi S."/>
            <person name="Takagi H."/>
            <person name="Toyoda A."/>
            <person name="Uramoto M."/>
            <person name="Nogawa T."/>
            <person name="Ueki M."/>
            <person name="Sakaki Y."/>
            <person name="Osada H."/>
        </authorList>
    </citation>
    <scope>NUCLEOTIDE SEQUENCE [LARGE SCALE GENOMIC DNA]</scope>
    <source>
        <strain evidence="3 4">SN-593</strain>
    </source>
</reference>
<reference evidence="3 4" key="4">
    <citation type="journal article" date="2020" name="Sci. Rep.">
        <title>beta-carboline chemical signals induce reveromycin production through a LuxR family regulator in Streptomyces sp. SN-593.</title>
        <authorList>
            <person name="Panthee S."/>
            <person name="Kito N."/>
            <person name="Hayashi T."/>
            <person name="Shimizu T."/>
            <person name="Ishikawa J."/>
            <person name="Hamamoto H."/>
            <person name="Osada H."/>
            <person name="Takahashi S."/>
        </authorList>
    </citation>
    <scope>NUCLEOTIDE SEQUENCE [LARGE SCALE GENOMIC DNA]</scope>
    <source>
        <strain evidence="3 4">SN-593</strain>
    </source>
</reference>
<dbReference type="Pfam" id="PF03780">
    <property type="entry name" value="Asp23"/>
    <property type="match status" value="1"/>
</dbReference>
<dbReference type="PANTHER" id="PTHR34297:SF3">
    <property type="entry name" value="ALKALINE SHOCK PROTEIN 23"/>
    <property type="match status" value="1"/>
</dbReference>
<dbReference type="EMBL" id="AP018365">
    <property type="protein sequence ID" value="BBA96991.1"/>
    <property type="molecule type" value="Genomic_DNA"/>
</dbReference>
<proteinExistence type="inferred from homology"/>
<evidence type="ECO:0008006" key="5">
    <source>
        <dbReference type="Google" id="ProtNLM"/>
    </source>
</evidence>
<feature type="compositionally biased region" description="Basic and acidic residues" evidence="2">
    <location>
        <begin position="1"/>
        <end position="20"/>
    </location>
</feature>
<evidence type="ECO:0000256" key="1">
    <source>
        <dbReference type="ARBA" id="ARBA00005721"/>
    </source>
</evidence>
<reference evidence="3 4" key="2">
    <citation type="journal article" date="2011" name="J. Antibiot.">
        <title>Furaquinocins I and J: novel polyketide isoprenoid hybrid compounds from Streptomyces reveromyceticus SN-593.</title>
        <authorList>
            <person name="Panthee S."/>
            <person name="Takahashi S."/>
            <person name="Takagi H."/>
            <person name="Nogawa T."/>
            <person name="Oowada E."/>
            <person name="Uramoto M."/>
            <person name="Osada H."/>
        </authorList>
    </citation>
    <scope>NUCLEOTIDE SEQUENCE [LARGE SCALE GENOMIC DNA]</scope>
    <source>
        <strain evidence="3 4">SN-593</strain>
    </source>
</reference>
<reference evidence="3 4" key="3">
    <citation type="journal article" date="2011" name="Nat. Chem. Biol.">
        <title>Reveromycin A biosynthesis uses RevG and RevJ for stereospecific spiroacetal formation.</title>
        <authorList>
            <person name="Takahashi S."/>
            <person name="Toyoda A."/>
            <person name="Sekiyama Y."/>
            <person name="Takagi H."/>
            <person name="Nogawa T."/>
            <person name="Uramoto M."/>
            <person name="Suzuki R."/>
            <person name="Koshino H."/>
            <person name="Kumano T."/>
            <person name="Panthee S."/>
            <person name="Dairi T."/>
            <person name="Ishikawa J."/>
            <person name="Ikeda H."/>
            <person name="Sakaki Y."/>
            <person name="Osada H."/>
        </authorList>
    </citation>
    <scope>NUCLEOTIDE SEQUENCE [LARGE SCALE GENOMIC DNA]</scope>
    <source>
        <strain evidence="3 4">SN-593</strain>
    </source>
</reference>
<accession>A0A7U3UQU0</accession>
<dbReference type="PANTHER" id="PTHR34297">
    <property type="entry name" value="HYPOTHETICAL CYTOSOLIC PROTEIN-RELATED"/>
    <property type="match status" value="1"/>
</dbReference>
<gene>
    <name evidence="3" type="ORF">RVR_2537</name>
</gene>
<evidence type="ECO:0000256" key="2">
    <source>
        <dbReference type="SAM" id="MobiDB-lite"/>
    </source>
</evidence>